<gene>
    <name evidence="2" type="ORF">DVH24_011536</name>
</gene>
<feature type="region of interest" description="Disordered" evidence="1">
    <location>
        <begin position="447"/>
        <end position="466"/>
    </location>
</feature>
<dbReference type="GO" id="GO:0016592">
    <property type="term" value="C:mediator complex"/>
    <property type="evidence" value="ECO:0007669"/>
    <property type="project" value="InterPro"/>
</dbReference>
<dbReference type="PANTHER" id="PTHR35130">
    <property type="entry name" value="MEDIATOR OF RNA POLYMERASE II TRANSCRIPTION SUBUNIT 16"/>
    <property type="match status" value="1"/>
</dbReference>
<evidence type="ECO:0000313" key="3">
    <source>
        <dbReference type="Proteomes" id="UP000290289"/>
    </source>
</evidence>
<comment type="caution">
    <text evidence="2">The sequence shown here is derived from an EMBL/GenBank/DDBJ whole genome shotgun (WGS) entry which is preliminary data.</text>
</comment>
<keyword evidence="3" id="KW-1185">Reference proteome</keyword>
<dbReference type="Proteomes" id="UP000290289">
    <property type="component" value="Chromosome 5"/>
</dbReference>
<sequence>MLHALFLIGCRNLVEITDLPKSLDILEIEDCFALTDQDFSDTVPLHCSLVSNFSAYVSPEAASQSATTTTWGFGVTAVAFDPTRGGSVIAVVIVEGQYMSPCDPDEGPSITGWRVQRWESSLQPVVLHQIFGNPTSSFGGQAPMQTVWLSKVDTSIQPTNDFKSHQAAATTATTDARKTPDSGIEKVKRVSFDPFDLSSDVRTLAQIVYSAHGGEIAVAFLRGGVHIFSGSNFAPVDNYKINVGAAIAAPAFSSTSCCSASVWYDSVKDRTVLKIIRVLPPTVPSSQVKANSSTSERAIAERFWWSLFVGVDWWDVVGCTRSAAEDGIVSLNSVIAVLDANFHSLPTAQHRQRFGPCLDRLKCRLLEGTKAQEVRAMVLDKQAGLLNPSALVPEPWQASGETLSGIDPEATAVEPALVPHVQNMPRPRGADAAGLLLRELELRPPAEERGRRNMYGEPWSGPDDMGPQDDTTKLCNSSDPLDSGSLESCDVYYGADGLLPRKRGMSERDAAFGLNTYVGLGQCFKRQRHRRSGSW</sequence>
<evidence type="ECO:0000256" key="1">
    <source>
        <dbReference type="SAM" id="MobiDB-lite"/>
    </source>
</evidence>
<dbReference type="GO" id="GO:0006355">
    <property type="term" value="P:regulation of DNA-templated transcription"/>
    <property type="evidence" value="ECO:0007669"/>
    <property type="project" value="InterPro"/>
</dbReference>
<name>A0A498K1I1_MALDO</name>
<proteinExistence type="predicted"/>
<dbReference type="STRING" id="3750.A0A498K1I1"/>
<evidence type="ECO:0000313" key="2">
    <source>
        <dbReference type="EMBL" id="RXH99211.1"/>
    </source>
</evidence>
<dbReference type="AlphaFoldDB" id="A0A498K1I1"/>
<dbReference type="PANTHER" id="PTHR35130:SF1">
    <property type="entry name" value="MEDIATOR OF RNA POLYMERASE II TRANSCRIPTION SUBUNIT 16"/>
    <property type="match status" value="1"/>
</dbReference>
<protein>
    <submittedName>
        <fullName evidence="2">Uncharacterized protein</fullName>
    </submittedName>
</protein>
<dbReference type="InterPro" id="IPR038836">
    <property type="entry name" value="MED16"/>
</dbReference>
<organism evidence="2 3">
    <name type="scientific">Malus domestica</name>
    <name type="common">Apple</name>
    <name type="synonym">Pyrus malus</name>
    <dbReference type="NCBI Taxonomy" id="3750"/>
    <lineage>
        <taxon>Eukaryota</taxon>
        <taxon>Viridiplantae</taxon>
        <taxon>Streptophyta</taxon>
        <taxon>Embryophyta</taxon>
        <taxon>Tracheophyta</taxon>
        <taxon>Spermatophyta</taxon>
        <taxon>Magnoliopsida</taxon>
        <taxon>eudicotyledons</taxon>
        <taxon>Gunneridae</taxon>
        <taxon>Pentapetalae</taxon>
        <taxon>rosids</taxon>
        <taxon>fabids</taxon>
        <taxon>Rosales</taxon>
        <taxon>Rosaceae</taxon>
        <taxon>Amygdaloideae</taxon>
        <taxon>Maleae</taxon>
        <taxon>Malus</taxon>
    </lineage>
</organism>
<accession>A0A498K1I1</accession>
<dbReference type="EMBL" id="RDQH01000331">
    <property type="protein sequence ID" value="RXH99211.1"/>
    <property type="molecule type" value="Genomic_DNA"/>
</dbReference>
<reference evidence="2 3" key="1">
    <citation type="submission" date="2018-10" db="EMBL/GenBank/DDBJ databases">
        <title>A high-quality apple genome assembly.</title>
        <authorList>
            <person name="Hu J."/>
        </authorList>
    </citation>
    <scope>NUCLEOTIDE SEQUENCE [LARGE SCALE GENOMIC DNA]</scope>
    <source>
        <strain evidence="3">cv. HFTH1</strain>
        <tissue evidence="2">Young leaf</tissue>
    </source>
</reference>